<dbReference type="Gene3D" id="1.10.150.240">
    <property type="entry name" value="Putative phosphatase, domain 2"/>
    <property type="match status" value="1"/>
</dbReference>
<dbReference type="PANTHER" id="PTHR46193">
    <property type="entry name" value="6-PHOSPHOGLUCONATE PHOSPHATASE"/>
    <property type="match status" value="1"/>
</dbReference>
<dbReference type="InterPro" id="IPR006439">
    <property type="entry name" value="HAD-SF_hydro_IA"/>
</dbReference>
<evidence type="ECO:0000256" key="7">
    <source>
        <dbReference type="ARBA" id="ARBA00023277"/>
    </source>
</evidence>
<dbReference type="InterPro" id="IPR010976">
    <property type="entry name" value="B-phosphoglucomutase_hydrolase"/>
</dbReference>
<dbReference type="GO" id="GO:0008801">
    <property type="term" value="F:beta-phosphoglucomutase activity"/>
    <property type="evidence" value="ECO:0007669"/>
    <property type="project" value="UniProtKB-EC"/>
</dbReference>
<dbReference type="EMBL" id="CP094326">
    <property type="protein sequence ID" value="UNZ00132.1"/>
    <property type="molecule type" value="Genomic_DNA"/>
</dbReference>
<dbReference type="NCBIfam" id="TIGR01990">
    <property type="entry name" value="bPGM"/>
    <property type="match status" value="1"/>
</dbReference>
<evidence type="ECO:0000256" key="3">
    <source>
        <dbReference type="ARBA" id="ARBA00022553"/>
    </source>
</evidence>
<dbReference type="Proteomes" id="UP000829476">
    <property type="component" value="Chromosome"/>
</dbReference>
<dbReference type="NCBIfam" id="TIGR01549">
    <property type="entry name" value="HAD-SF-IA-v1"/>
    <property type="match status" value="1"/>
</dbReference>
<evidence type="ECO:0000313" key="11">
    <source>
        <dbReference type="EMBL" id="UNZ00132.1"/>
    </source>
</evidence>
<dbReference type="SFLD" id="SFLDG01135">
    <property type="entry name" value="C1.5.6:_HAD__Beta-PGM__Phospha"/>
    <property type="match status" value="1"/>
</dbReference>
<evidence type="ECO:0000256" key="5">
    <source>
        <dbReference type="ARBA" id="ARBA00022842"/>
    </source>
</evidence>
<dbReference type="Gene3D" id="3.40.50.1000">
    <property type="entry name" value="HAD superfamily/HAD-like"/>
    <property type="match status" value="1"/>
</dbReference>
<dbReference type="EC" id="5.4.2.6" evidence="9"/>
<comment type="catalytic activity">
    <reaction evidence="8">
        <text>beta-D-glucose 1-phosphate = beta-D-glucose 6-phosphate</text>
        <dbReference type="Rhea" id="RHEA:20113"/>
        <dbReference type="ChEBI" id="CHEBI:57684"/>
        <dbReference type="ChEBI" id="CHEBI:58247"/>
        <dbReference type="EC" id="5.4.2.6"/>
    </reaction>
</comment>
<organism evidence="11 12">
    <name type="scientific">Zhouia spongiae</name>
    <dbReference type="NCBI Taxonomy" id="2202721"/>
    <lineage>
        <taxon>Bacteria</taxon>
        <taxon>Pseudomonadati</taxon>
        <taxon>Bacteroidota</taxon>
        <taxon>Flavobacteriia</taxon>
        <taxon>Flavobacteriales</taxon>
        <taxon>Flavobacteriaceae</taxon>
        <taxon>Zhouia</taxon>
    </lineage>
</organism>
<protein>
    <recommendedName>
        <fullName evidence="10">Beta-phosphoglucomutase</fullName>
        <ecNumber evidence="9">5.4.2.6</ecNumber>
    </recommendedName>
</protein>
<comment type="similarity">
    <text evidence="2">Belongs to the HAD-like hydrolase superfamily. CbbY/CbbZ/Gph/YieH family.</text>
</comment>
<evidence type="ECO:0000256" key="1">
    <source>
        <dbReference type="ARBA" id="ARBA00001946"/>
    </source>
</evidence>
<dbReference type="SFLD" id="SFLDS00003">
    <property type="entry name" value="Haloacid_Dehalogenase"/>
    <property type="match status" value="1"/>
</dbReference>
<gene>
    <name evidence="11" type="primary">pgmB</name>
    <name evidence="11" type="ORF">MQE36_07250</name>
</gene>
<evidence type="ECO:0000313" key="12">
    <source>
        <dbReference type="Proteomes" id="UP000829476"/>
    </source>
</evidence>
<dbReference type="InterPro" id="IPR051600">
    <property type="entry name" value="Beta-PGM-like"/>
</dbReference>
<dbReference type="NCBIfam" id="TIGR02009">
    <property type="entry name" value="PGMB-YQAB-SF"/>
    <property type="match status" value="1"/>
</dbReference>
<dbReference type="NCBIfam" id="TIGR01509">
    <property type="entry name" value="HAD-SF-IA-v3"/>
    <property type="match status" value="1"/>
</dbReference>
<keyword evidence="7" id="KW-0119">Carbohydrate metabolism</keyword>
<evidence type="ECO:0000256" key="9">
    <source>
        <dbReference type="ARBA" id="ARBA00044968"/>
    </source>
</evidence>
<keyword evidence="3" id="KW-0597">Phosphoprotein</keyword>
<name>A0ABY3YRJ8_9FLAO</name>
<evidence type="ECO:0000256" key="10">
    <source>
        <dbReference type="ARBA" id="ARBA00044991"/>
    </source>
</evidence>
<dbReference type="SUPFAM" id="SSF56784">
    <property type="entry name" value="HAD-like"/>
    <property type="match status" value="1"/>
</dbReference>
<dbReference type="InterPro" id="IPR023198">
    <property type="entry name" value="PGP-like_dom2"/>
</dbReference>
<keyword evidence="5" id="KW-0460">Magnesium</keyword>
<proteinExistence type="inferred from homology"/>
<dbReference type="RefSeq" id="WP_242938499.1">
    <property type="nucleotide sequence ID" value="NZ_CP094326.1"/>
</dbReference>
<dbReference type="PANTHER" id="PTHR46193:SF18">
    <property type="entry name" value="HEXITOL PHOSPHATASE B"/>
    <property type="match status" value="1"/>
</dbReference>
<dbReference type="SFLD" id="SFLDG01129">
    <property type="entry name" value="C1.5:_HAD__Beta-PGM__Phosphata"/>
    <property type="match status" value="1"/>
</dbReference>
<keyword evidence="6 11" id="KW-0413">Isomerase</keyword>
<evidence type="ECO:0000256" key="2">
    <source>
        <dbReference type="ARBA" id="ARBA00006171"/>
    </source>
</evidence>
<accession>A0ABY3YRJ8</accession>
<keyword evidence="12" id="KW-1185">Reference proteome</keyword>
<dbReference type="InterPro" id="IPR010972">
    <property type="entry name" value="Beta-PGM"/>
</dbReference>
<dbReference type="Pfam" id="PF00702">
    <property type="entry name" value="Hydrolase"/>
    <property type="match status" value="1"/>
</dbReference>
<evidence type="ECO:0000256" key="6">
    <source>
        <dbReference type="ARBA" id="ARBA00023235"/>
    </source>
</evidence>
<dbReference type="InterPro" id="IPR023214">
    <property type="entry name" value="HAD_sf"/>
</dbReference>
<evidence type="ECO:0000256" key="4">
    <source>
        <dbReference type="ARBA" id="ARBA00022723"/>
    </source>
</evidence>
<evidence type="ECO:0000256" key="8">
    <source>
        <dbReference type="ARBA" id="ARBA00044926"/>
    </source>
</evidence>
<dbReference type="InterPro" id="IPR036412">
    <property type="entry name" value="HAD-like_sf"/>
</dbReference>
<keyword evidence="4" id="KW-0479">Metal-binding</keyword>
<dbReference type="CDD" id="cd02598">
    <property type="entry name" value="HAD_BPGM"/>
    <property type="match status" value="1"/>
</dbReference>
<comment type="cofactor">
    <cofactor evidence="1">
        <name>Mg(2+)</name>
        <dbReference type="ChEBI" id="CHEBI:18420"/>
    </cofactor>
</comment>
<reference evidence="11 12" key="1">
    <citation type="journal article" date="2018" name="Int. J. Syst. Evol. Microbiol.">
        <title>Zhouia spongiae sp. nov., isolated from a marine sponge.</title>
        <authorList>
            <person name="Zhuang L."/>
            <person name="Lin B."/>
            <person name="Qin F."/>
            <person name="Luo L."/>
        </authorList>
    </citation>
    <scope>NUCLEOTIDE SEQUENCE [LARGE SCALE GENOMIC DNA]</scope>
    <source>
        <strain evidence="11 12">HN-Y44</strain>
    </source>
</reference>
<sequence length="212" mass="23369">MKNKGYIFDLDGVIVDTARFHFLAWKRTADELEFVLTPELNEKLKGVSRVDSLNKILDWAGKSVSEEEFDRLAVEKNEYYLSFVEQMTSADILPGVYQYIKLLKEIGYPVALGSASKNAPMILKKVGLYDMFDAIVDGNSVTKAKPDPEVFLIAAKKIGIEDTACVVFEDSEAGIDAANAANMTSVGLGDTGVLGNADYVFADFLEIKDNLF</sequence>